<proteinExistence type="predicted"/>
<evidence type="ECO:0000313" key="2">
    <source>
        <dbReference type="Proteomes" id="UP000035170"/>
    </source>
</evidence>
<reference evidence="1 2" key="1">
    <citation type="submission" date="2015-03" db="EMBL/GenBank/DDBJ databases">
        <title>Genome sequence of Variovorax paradoxus TBEA6.</title>
        <authorList>
            <person name="Poehlein A."/>
            <person name="Schuldes J."/>
            <person name="Wuebbeler J.H."/>
            <person name="Hiessl S."/>
            <person name="Steinbuechel A."/>
            <person name="Daniel R."/>
        </authorList>
    </citation>
    <scope>NUCLEOTIDE SEQUENCE [LARGE SCALE GENOMIC DNA]</scope>
    <source>
        <strain evidence="1 2">TBEA6</strain>
    </source>
</reference>
<sequence length="149" mass="15657">MSDDRPPALLDPIEKTPMMPFSTWKKTAALLAVASAALAFNADALAHGNTKPSHGGVVQMSGETLFELLVEPTGVALFIVDEDDEVASSGMAARLVITSKGDKTEVAMKPAAGNKFEARNTRIAPGSKVVVVLTNNTTQAKTSAEFTLK</sequence>
<dbReference type="EMBL" id="JZWI01000007">
    <property type="protein sequence ID" value="KLN57408.1"/>
    <property type="molecule type" value="Genomic_DNA"/>
</dbReference>
<name>A0A0H2M4Z7_VARPD</name>
<evidence type="ECO:0000313" key="1">
    <source>
        <dbReference type="EMBL" id="KLN57408.1"/>
    </source>
</evidence>
<organism evidence="1 2">
    <name type="scientific">Variovorax paradoxus</name>
    <dbReference type="NCBI Taxonomy" id="34073"/>
    <lineage>
        <taxon>Bacteria</taxon>
        <taxon>Pseudomonadati</taxon>
        <taxon>Pseudomonadota</taxon>
        <taxon>Betaproteobacteria</taxon>
        <taxon>Burkholderiales</taxon>
        <taxon>Comamonadaceae</taxon>
        <taxon>Variovorax</taxon>
    </lineage>
</organism>
<gene>
    <name evidence="1" type="ORF">VPARA_14880</name>
</gene>
<comment type="caution">
    <text evidence="1">The sequence shown here is derived from an EMBL/GenBank/DDBJ whole genome shotgun (WGS) entry which is preliminary data.</text>
</comment>
<dbReference type="Proteomes" id="UP000035170">
    <property type="component" value="Unassembled WGS sequence"/>
</dbReference>
<keyword evidence="2" id="KW-1185">Reference proteome</keyword>
<accession>A0A0H2M4Z7</accession>
<protein>
    <submittedName>
        <fullName evidence="1">Uncharacterized protein</fullName>
    </submittedName>
</protein>
<dbReference type="PATRIC" id="fig|34073.19.peg.1517"/>
<dbReference type="AlphaFoldDB" id="A0A0H2M4Z7"/>